<dbReference type="EMBL" id="HBUE01029240">
    <property type="protein sequence ID" value="CAG6455747.1"/>
    <property type="molecule type" value="Transcribed_RNA"/>
</dbReference>
<evidence type="ECO:0000313" key="2">
    <source>
        <dbReference type="EMBL" id="CAG6455739.1"/>
    </source>
</evidence>
<feature type="signal peptide" evidence="1">
    <location>
        <begin position="1"/>
        <end position="25"/>
    </location>
</feature>
<dbReference type="EMBL" id="HBUE01029239">
    <property type="protein sequence ID" value="CAG6455743.1"/>
    <property type="molecule type" value="Transcribed_RNA"/>
</dbReference>
<feature type="chain" id="PRO_5036260355" evidence="1">
    <location>
        <begin position="26"/>
        <end position="107"/>
    </location>
</feature>
<dbReference type="AlphaFoldDB" id="A0A8D8AEP2"/>
<proteinExistence type="predicted"/>
<sequence length="107" mass="11681">MPRSSTVRMMLTMMAACSRTASAAAASASAWMTSSCITSISCVPFQVSFIMARNRAPHPTCHRCLNKNHYLVVADQGTITFISITQTPHHDTSPLSVVAKQLQLNRQ</sequence>
<accession>A0A8D8AEP2</accession>
<reference evidence="2" key="1">
    <citation type="submission" date="2021-05" db="EMBL/GenBank/DDBJ databases">
        <authorList>
            <person name="Alioto T."/>
            <person name="Alioto T."/>
            <person name="Gomez Garrido J."/>
        </authorList>
    </citation>
    <scope>NUCLEOTIDE SEQUENCE</scope>
</reference>
<protein>
    <submittedName>
        <fullName evidence="2">(northern house mosquito) hypothetical protein</fullName>
    </submittedName>
</protein>
<dbReference type="EMBL" id="HBUE01029236">
    <property type="protein sequence ID" value="CAG6455739.1"/>
    <property type="molecule type" value="Transcribed_RNA"/>
</dbReference>
<keyword evidence="1" id="KW-0732">Signal</keyword>
<evidence type="ECO:0000256" key="1">
    <source>
        <dbReference type="SAM" id="SignalP"/>
    </source>
</evidence>
<name>A0A8D8AEP2_CULPI</name>
<organism evidence="2">
    <name type="scientific">Culex pipiens</name>
    <name type="common">House mosquito</name>
    <dbReference type="NCBI Taxonomy" id="7175"/>
    <lineage>
        <taxon>Eukaryota</taxon>
        <taxon>Metazoa</taxon>
        <taxon>Ecdysozoa</taxon>
        <taxon>Arthropoda</taxon>
        <taxon>Hexapoda</taxon>
        <taxon>Insecta</taxon>
        <taxon>Pterygota</taxon>
        <taxon>Neoptera</taxon>
        <taxon>Endopterygota</taxon>
        <taxon>Diptera</taxon>
        <taxon>Nematocera</taxon>
        <taxon>Culicoidea</taxon>
        <taxon>Culicidae</taxon>
        <taxon>Culicinae</taxon>
        <taxon>Culicini</taxon>
        <taxon>Culex</taxon>
        <taxon>Culex</taxon>
    </lineage>
</organism>